<dbReference type="Pfam" id="PF04727">
    <property type="entry name" value="ELMO_CED12"/>
    <property type="match status" value="1"/>
</dbReference>
<dbReference type="STRING" id="84645.A0A498MY96"/>
<dbReference type="Proteomes" id="UP000290572">
    <property type="component" value="Unassembled WGS sequence"/>
</dbReference>
<feature type="transmembrane region" description="Helical" evidence="8">
    <location>
        <begin position="317"/>
        <end position="336"/>
    </location>
</feature>
<sequence length="691" mass="78291">MDREAGENSFEHGSLGTLSRWGRFLCGPRNLTFKDVFTWQLCKTIAMGQALSMLICGTAVTCQYLADAGVETPMLQSFLNYTLLLLTYTLVLAFRRGENNIVKILKTKWWKYFLMALTDVEANYTVVKAYQFTTLTSIQLLDCFVIPVLMVLSWIFLKTRYRPLHFIAVAVCLLGVGAMVGADLLAGRDQGSSSHVLLGDGLVLVSAALYAVSNVCQEYTVKNLSRVEFLGMMGLFGTLISGVQMAILESKAIPAISWNWTNCLLFVAYTLCMYGLYSFMPIVVKMTSATAVNLSLLTADLFSLFCGIFLFHYNFSGLYIVSFVVITLGFIMFNIVPTHTADQLYSTNDRAYHLASSTDVQQDGDVVVDWLQKEGQVVRPSANVSYTVVAKQTIAMKHFLRVLTQLLVFLYCKCLWRGLKFVIRKLTGRCELQRICYNNKPGARRTLKIESSLKCSKHELLQSAINVHPDSVEKTIDDIMSLKKINLDTNPQLGISLQACLLQIVGYRNLVVEVEKLRREPYDCEHPAHEEMLMKLWKELRPDSPLSGRISKQWCEIGFQGNDPKTDFRGMGLLGLHNLLYFAEHDKATALQVLHDSLQPKHSKMSKAEWDKKKFDKAIGYSFAIVGINITDLAYSLLEFHRFWIEEDPCDIMEFNRVRTKFHKRVLKQLKNPDMALCPHFTASDLHLVNL</sequence>
<organism evidence="10 11">
    <name type="scientific">Labeo rohita</name>
    <name type="common">Indian major carp</name>
    <name type="synonym">Cyprinus rohita</name>
    <dbReference type="NCBI Taxonomy" id="84645"/>
    <lineage>
        <taxon>Eukaryota</taxon>
        <taxon>Metazoa</taxon>
        <taxon>Chordata</taxon>
        <taxon>Craniata</taxon>
        <taxon>Vertebrata</taxon>
        <taxon>Euteleostomi</taxon>
        <taxon>Actinopterygii</taxon>
        <taxon>Neopterygii</taxon>
        <taxon>Teleostei</taxon>
        <taxon>Ostariophysi</taxon>
        <taxon>Cypriniformes</taxon>
        <taxon>Cyprinidae</taxon>
        <taxon>Labeoninae</taxon>
        <taxon>Labeonini</taxon>
        <taxon>Labeo</taxon>
    </lineage>
</organism>
<accession>A0A498MY96</accession>
<dbReference type="AlphaFoldDB" id="A0A498MY96"/>
<dbReference type="EMBL" id="QBIY01012082">
    <property type="protein sequence ID" value="RXN27009.1"/>
    <property type="molecule type" value="Genomic_DNA"/>
</dbReference>
<comment type="subcellular location">
    <subcellularLocation>
        <location evidence="1">Membrane</location>
        <topology evidence="1">Multi-pass membrane protein</topology>
    </subcellularLocation>
</comment>
<dbReference type="PANTHER" id="PTHR14233:SF12">
    <property type="entry name" value="SOLUTE CARRIER FAMILY 35 MEMBER F2"/>
    <property type="match status" value="1"/>
</dbReference>
<evidence type="ECO:0000313" key="11">
    <source>
        <dbReference type="Proteomes" id="UP000290572"/>
    </source>
</evidence>
<keyword evidence="4 8" id="KW-0812">Transmembrane</keyword>
<proteinExistence type="inferred from homology"/>
<evidence type="ECO:0000259" key="9">
    <source>
        <dbReference type="PROSITE" id="PS51335"/>
    </source>
</evidence>
<feature type="transmembrane region" description="Helical" evidence="8">
    <location>
        <begin position="44"/>
        <end position="66"/>
    </location>
</feature>
<dbReference type="InterPro" id="IPR037185">
    <property type="entry name" value="EmrE-like"/>
</dbReference>
<dbReference type="PROSITE" id="PS51335">
    <property type="entry name" value="ELMO"/>
    <property type="match status" value="1"/>
</dbReference>
<dbReference type="SUPFAM" id="SSF103481">
    <property type="entry name" value="Multidrug resistance efflux transporter EmrE"/>
    <property type="match status" value="1"/>
</dbReference>
<gene>
    <name evidence="10" type="ORF">ROHU_020462</name>
</gene>
<evidence type="ECO:0000256" key="7">
    <source>
        <dbReference type="ARBA" id="ARBA00037727"/>
    </source>
</evidence>
<feature type="transmembrane region" description="Helical" evidence="8">
    <location>
        <begin position="291"/>
        <end position="311"/>
    </location>
</feature>
<comment type="similarity">
    <text evidence="2">Belongs to the SLC35F solute transporter family.</text>
</comment>
<dbReference type="InterPro" id="IPR006816">
    <property type="entry name" value="ELMO_dom"/>
</dbReference>
<keyword evidence="6 8" id="KW-0472">Membrane</keyword>
<name>A0A498MY96_LABRO</name>
<keyword evidence="3" id="KW-0813">Transport</keyword>
<evidence type="ECO:0000256" key="4">
    <source>
        <dbReference type="ARBA" id="ARBA00022692"/>
    </source>
</evidence>
<evidence type="ECO:0000256" key="5">
    <source>
        <dbReference type="ARBA" id="ARBA00022989"/>
    </source>
</evidence>
<keyword evidence="11" id="KW-1185">Reference proteome</keyword>
<dbReference type="InterPro" id="IPR009262">
    <property type="entry name" value="SLC35_F1/F2/F6"/>
</dbReference>
<keyword evidence="5 8" id="KW-1133">Transmembrane helix</keyword>
<feature type="transmembrane region" description="Helical" evidence="8">
    <location>
        <begin position="227"/>
        <end position="247"/>
    </location>
</feature>
<dbReference type="InterPro" id="IPR052221">
    <property type="entry name" value="SLC35F_Transporter"/>
</dbReference>
<feature type="transmembrane region" description="Helical" evidence="8">
    <location>
        <begin position="399"/>
        <end position="419"/>
    </location>
</feature>
<evidence type="ECO:0000313" key="10">
    <source>
        <dbReference type="EMBL" id="RXN27009.1"/>
    </source>
</evidence>
<evidence type="ECO:0000256" key="3">
    <source>
        <dbReference type="ARBA" id="ARBA00022448"/>
    </source>
</evidence>
<feature type="transmembrane region" description="Helical" evidence="8">
    <location>
        <begin position="164"/>
        <end position="182"/>
    </location>
</feature>
<comment type="function">
    <text evidence="7">Putative solute transporter.</text>
</comment>
<dbReference type="PANTHER" id="PTHR14233">
    <property type="entry name" value="DUF914-RELATED"/>
    <property type="match status" value="1"/>
</dbReference>
<feature type="domain" description="ELMO" evidence="9">
    <location>
        <begin position="528"/>
        <end position="691"/>
    </location>
</feature>
<evidence type="ECO:0000256" key="8">
    <source>
        <dbReference type="SAM" id="Phobius"/>
    </source>
</evidence>
<evidence type="ECO:0000256" key="6">
    <source>
        <dbReference type="ARBA" id="ARBA00023136"/>
    </source>
</evidence>
<feature type="transmembrane region" description="Helical" evidence="8">
    <location>
        <begin position="138"/>
        <end position="157"/>
    </location>
</feature>
<feature type="transmembrane region" description="Helical" evidence="8">
    <location>
        <begin position="194"/>
        <end position="215"/>
    </location>
</feature>
<feature type="transmembrane region" description="Helical" evidence="8">
    <location>
        <begin position="259"/>
        <end position="279"/>
    </location>
</feature>
<dbReference type="GO" id="GO:0016020">
    <property type="term" value="C:membrane"/>
    <property type="evidence" value="ECO:0007669"/>
    <property type="project" value="UniProtKB-SubCell"/>
</dbReference>
<dbReference type="GO" id="GO:0022857">
    <property type="term" value="F:transmembrane transporter activity"/>
    <property type="evidence" value="ECO:0007669"/>
    <property type="project" value="InterPro"/>
</dbReference>
<comment type="caution">
    <text evidence="10">The sequence shown here is derived from an EMBL/GenBank/DDBJ whole genome shotgun (WGS) entry which is preliminary data.</text>
</comment>
<evidence type="ECO:0000256" key="2">
    <source>
        <dbReference type="ARBA" id="ARBA00007863"/>
    </source>
</evidence>
<dbReference type="Pfam" id="PF06027">
    <property type="entry name" value="SLC35F"/>
    <property type="match status" value="1"/>
</dbReference>
<evidence type="ECO:0000256" key="1">
    <source>
        <dbReference type="ARBA" id="ARBA00004141"/>
    </source>
</evidence>
<feature type="transmembrane region" description="Helical" evidence="8">
    <location>
        <begin position="78"/>
        <end position="97"/>
    </location>
</feature>
<protein>
    <submittedName>
        <fullName evidence="10">Solute carrier family 35 member F2-like protein</fullName>
    </submittedName>
</protein>
<reference evidence="10 11" key="1">
    <citation type="submission" date="2018-03" db="EMBL/GenBank/DDBJ databases">
        <title>Draft genome sequence of Rohu Carp (Labeo rohita).</title>
        <authorList>
            <person name="Das P."/>
            <person name="Kushwaha B."/>
            <person name="Joshi C.G."/>
            <person name="Kumar D."/>
            <person name="Nagpure N.S."/>
            <person name="Sahoo L."/>
            <person name="Das S.P."/>
            <person name="Bit A."/>
            <person name="Patnaik S."/>
            <person name="Meher P.K."/>
            <person name="Jayasankar P."/>
            <person name="Koringa P.G."/>
            <person name="Patel N.V."/>
            <person name="Hinsu A.T."/>
            <person name="Kumar R."/>
            <person name="Pandey M."/>
            <person name="Agarwal S."/>
            <person name="Srivastava S."/>
            <person name="Singh M."/>
            <person name="Iquebal M.A."/>
            <person name="Jaiswal S."/>
            <person name="Angadi U.B."/>
            <person name="Kumar N."/>
            <person name="Raza M."/>
            <person name="Shah T.M."/>
            <person name="Rai A."/>
            <person name="Jena J.K."/>
        </authorList>
    </citation>
    <scope>NUCLEOTIDE SEQUENCE [LARGE SCALE GENOMIC DNA]</scope>
    <source>
        <strain evidence="10">DASCIFA01</strain>
        <tissue evidence="10">Testis</tissue>
    </source>
</reference>